<feature type="transmembrane region" description="Helical" evidence="1">
    <location>
        <begin position="45"/>
        <end position="65"/>
    </location>
</feature>
<feature type="transmembrane region" description="Helical" evidence="1">
    <location>
        <begin position="21"/>
        <end position="39"/>
    </location>
</feature>
<evidence type="ECO:0000313" key="2">
    <source>
        <dbReference type="EMBL" id="MCA9379688.1"/>
    </source>
</evidence>
<feature type="transmembrane region" description="Helical" evidence="1">
    <location>
        <begin position="72"/>
        <end position="89"/>
    </location>
</feature>
<sequence length="124" mass="13213">MSDIGRVDESKYSKVNASGVLLKYTAVPLFAYLGGHLLSESFFEPMGQITGAVLSTSLLGISGLLIAQRQSLRTFFGSVTPFVAGILGPDKTNETIIGIQATAYLGGFLVSAFTNLVSKYEKNK</sequence>
<keyword evidence="1" id="KW-0472">Membrane</keyword>
<keyword evidence="1" id="KW-1133">Transmembrane helix</keyword>
<dbReference type="EMBL" id="JAGQLL010000006">
    <property type="protein sequence ID" value="MCA9379688.1"/>
    <property type="molecule type" value="Genomic_DNA"/>
</dbReference>
<comment type="caution">
    <text evidence="2">The sequence shown here is derived from an EMBL/GenBank/DDBJ whole genome shotgun (WGS) entry which is preliminary data.</text>
</comment>
<evidence type="ECO:0000256" key="1">
    <source>
        <dbReference type="SAM" id="Phobius"/>
    </source>
</evidence>
<reference evidence="2" key="1">
    <citation type="submission" date="2020-04" db="EMBL/GenBank/DDBJ databases">
        <authorList>
            <person name="Zhang T."/>
        </authorList>
    </citation>
    <scope>NUCLEOTIDE SEQUENCE</scope>
    <source>
        <strain evidence="2">HKST-UBA15</strain>
    </source>
</reference>
<keyword evidence="1" id="KW-0812">Transmembrane</keyword>
<organism evidence="2 3">
    <name type="scientific">Candidatus Dojkabacteria bacterium</name>
    <dbReference type="NCBI Taxonomy" id="2099670"/>
    <lineage>
        <taxon>Bacteria</taxon>
        <taxon>Candidatus Dojkabacteria</taxon>
    </lineage>
</organism>
<accession>A0A955IAI1</accession>
<protein>
    <submittedName>
        <fullName evidence="2">Uncharacterized protein</fullName>
    </submittedName>
</protein>
<feature type="transmembrane region" description="Helical" evidence="1">
    <location>
        <begin position="95"/>
        <end position="117"/>
    </location>
</feature>
<dbReference type="Proteomes" id="UP000745577">
    <property type="component" value="Unassembled WGS sequence"/>
</dbReference>
<evidence type="ECO:0000313" key="3">
    <source>
        <dbReference type="Proteomes" id="UP000745577"/>
    </source>
</evidence>
<dbReference type="AlphaFoldDB" id="A0A955IAI1"/>
<proteinExistence type="predicted"/>
<name>A0A955IAI1_9BACT</name>
<gene>
    <name evidence="2" type="ORF">KC675_00760</name>
</gene>
<reference evidence="2" key="2">
    <citation type="journal article" date="2021" name="Microbiome">
        <title>Successional dynamics and alternative stable states in a saline activated sludge microbial community over 9 years.</title>
        <authorList>
            <person name="Wang Y."/>
            <person name="Ye J."/>
            <person name="Ju F."/>
            <person name="Liu L."/>
            <person name="Boyd J.A."/>
            <person name="Deng Y."/>
            <person name="Parks D.H."/>
            <person name="Jiang X."/>
            <person name="Yin X."/>
            <person name="Woodcroft B.J."/>
            <person name="Tyson G.W."/>
            <person name="Hugenholtz P."/>
            <person name="Polz M.F."/>
            <person name="Zhang T."/>
        </authorList>
    </citation>
    <scope>NUCLEOTIDE SEQUENCE</scope>
    <source>
        <strain evidence="2">HKST-UBA15</strain>
    </source>
</reference>